<reference evidence="8 9" key="1">
    <citation type="submission" date="2024-10" db="EMBL/GenBank/DDBJ databases">
        <title>The Natural Products Discovery Center: Release of the First 8490 Sequenced Strains for Exploring Actinobacteria Biosynthetic Diversity.</title>
        <authorList>
            <person name="Kalkreuter E."/>
            <person name="Kautsar S.A."/>
            <person name="Yang D."/>
            <person name="Bader C.D."/>
            <person name="Teijaro C.N."/>
            <person name="Fluegel L."/>
            <person name="Davis C.M."/>
            <person name="Simpson J.R."/>
            <person name="Lauterbach L."/>
            <person name="Steele A.D."/>
            <person name="Gui C."/>
            <person name="Meng S."/>
            <person name="Li G."/>
            <person name="Viehrig K."/>
            <person name="Ye F."/>
            <person name="Su P."/>
            <person name="Kiefer A.F."/>
            <person name="Nichols A."/>
            <person name="Cepeda A.J."/>
            <person name="Yan W."/>
            <person name="Fan B."/>
            <person name="Jiang Y."/>
            <person name="Adhikari A."/>
            <person name="Zheng C.-J."/>
            <person name="Schuster L."/>
            <person name="Cowan T.M."/>
            <person name="Smanski M.J."/>
            <person name="Chevrette M.G."/>
            <person name="De Carvalho L.P.S."/>
            <person name="Shen B."/>
        </authorList>
    </citation>
    <scope>NUCLEOTIDE SEQUENCE [LARGE SCALE GENOMIC DNA]</scope>
    <source>
        <strain evidence="8 9">NPDC053399</strain>
    </source>
</reference>
<dbReference type="Pfam" id="PF05593">
    <property type="entry name" value="RHS_repeat"/>
    <property type="match status" value="6"/>
</dbReference>
<dbReference type="NCBIfam" id="TIGR01643">
    <property type="entry name" value="YD_repeat_2x"/>
    <property type="match status" value="12"/>
</dbReference>
<feature type="compositionally biased region" description="Basic and acidic residues" evidence="2">
    <location>
        <begin position="132"/>
        <end position="145"/>
    </location>
</feature>
<proteinExistence type="predicted"/>
<dbReference type="InterPro" id="IPR049082">
    <property type="entry name" value="T7SS_signal"/>
</dbReference>
<dbReference type="Pfam" id="PF25023">
    <property type="entry name" value="TEN_YD-shell"/>
    <property type="match status" value="1"/>
</dbReference>
<evidence type="ECO:0000259" key="5">
    <source>
        <dbReference type="Pfam" id="PF20148"/>
    </source>
</evidence>
<dbReference type="Proteomes" id="UP001614394">
    <property type="component" value="Unassembled WGS sequence"/>
</dbReference>
<dbReference type="InterPro" id="IPR050708">
    <property type="entry name" value="T6SS_VgrG/RHS"/>
</dbReference>
<feature type="region of interest" description="Disordered" evidence="2">
    <location>
        <begin position="552"/>
        <end position="584"/>
    </location>
</feature>
<dbReference type="Pfam" id="PF20148">
    <property type="entry name" value="DUF6531"/>
    <property type="match status" value="1"/>
</dbReference>
<sequence length="1575" mass="171805">MTNRPTDWHVLDLDRDPVPGDPYEVKELAHKLGDFADDVSSALRSVKGLSGNNAVQDWAGLAADAYREQFGDLPGELDKLERSYRLASGALGTYWPKLETAQADADRALAQGRTARQDLDAAKTTQTNANDWVKRAGDKSKEYQGDPKPGVEPPSAEEVRTATRNALDASNAQKSANTAVHDAQQRLDAAKELAAQAAHLRDTAASTAEHALHEASDAGIKNKHWWEKAVDWVADHWDEIVAVCKVIVAVLGILVMIIGGPLAWIVLAAALVVLADTLIKYAQGKASLWDVLFAAMDCIPGFKGLTTAGGLLKMAKSLPALLKSGKALENLANGVRKGATAVRQVGKDLKDGFSSLRKGAADEAKAGRQADGKCLNGDPVDMITGEMLRQERDVDLPGLLPLSLKRTHLSSYRSGGWFGPSWASTIDQRLEADGTGITFAAEDGMILVYPVPGPGVAVLPTQGPRWPLEWDGTPGSAIRITDPVAGQTRHFAPLVTPAPEARFTLPLRAISDRNGHRIEFDRADDGTPTAIRHSGGYRLTVDTSEGRITALRPAEPLGPHSALNPERDDSATDGRPAAADPPLRSFRYSTAGDLTEVVDAAGRSLHLEYDSGHRITRWTDRNDSWYRFEYDEADRCVRGEGADGFLDCTIAYDPRTRTTSYTDSLGRTTVYRYNERLQLTSTTDPLGRTTYSEWDLHNRLLASTDPLGRTNRRTYDETGNLTSVIRADGTSVSFRYNELNRPVASLYPGGARWEHTWDERGNLLTTTDPQGGVQRYEYDARGHLTSVTDPAGNTRYSRADAAGLVVELTDPAGAVTRFTRDFCGRVTRVAETTGSTGSTGAAGTTRVTGDAVTLIGWTPDGKPAWRTFPDGADESWTYDPEGRLVAHRDASGGITRFDSTHFGLRSARTAPDGTTLRFAYDTELRLRSVVNAQGLTWDYEYDPAGRLIRENDFNGRTLGYRLDAAGQLVERVNGAGQTIRFTRDIMGRVVGQEHGDSVTSFTYDAAGRVLRAVNADADVTMERDATGRLVAESCNGRSLTNTYDVLGRRTGRRTPSGLHSSWNWRPDGRPTELSTAGHTLGFSYDAEGHEVGRRLGGTATLVQSWDGSRRLTEQTVTTGVPDIGAAAVHDPAQVLQRRIYSYRADGYVTAVEDLHSGSSRYELDAVGRVTAVRSDGWTESYAYDGSGNVSHAGLDDSAAPDSSGERAVTGTLIRSAGRTHYAYDDQGRVVRRRVKLLSGGGRDWHYTWSADDRLTDVITPDGSHWHYLYDALGRRIAKQLVGADGNVLEQTDFCWDGSRLAEQSQDGRTTTWDWAPGSHRVLSQTERTVPVGAADAADATQPEIDARFYAIVTDVVGTPTELVDPDGSIAWRHRTTLWGAPVSGGGSADCPLRFPGQYHDDESGLHYNLFRYYSPETAAYLSPDPLGLAPAPNHHAYISNPLTWIDPLGLECGDPVPSYAEVKAKALRDAGVPEGQEPWEVREWVPSTGPEWQGSPQLFDAEHNAIYFREEDHLTESGDLITFQDHHTGHREPGDPGRQEPHVHVRPADEPRNGQLPGCEEHYYYDPSLGKPVGE</sequence>
<evidence type="ECO:0000256" key="3">
    <source>
        <dbReference type="SAM" id="Phobius"/>
    </source>
</evidence>
<keyword evidence="1" id="KW-0677">Repeat</keyword>
<dbReference type="InterPro" id="IPR022385">
    <property type="entry name" value="Rhs_assc_core"/>
</dbReference>
<accession>A0ABW8C0Q0</accession>
<dbReference type="PANTHER" id="PTHR32305:SF15">
    <property type="entry name" value="PROTEIN RHSA-RELATED"/>
    <property type="match status" value="1"/>
</dbReference>
<dbReference type="InterPro" id="IPR031325">
    <property type="entry name" value="RHS_repeat"/>
</dbReference>
<dbReference type="Gene3D" id="2.180.10.10">
    <property type="entry name" value="RHS repeat-associated core"/>
    <property type="match status" value="3"/>
</dbReference>
<evidence type="ECO:0000256" key="2">
    <source>
        <dbReference type="SAM" id="MobiDB-lite"/>
    </source>
</evidence>
<feature type="transmembrane region" description="Helical" evidence="3">
    <location>
        <begin position="246"/>
        <end position="275"/>
    </location>
</feature>
<evidence type="ECO:0000256" key="1">
    <source>
        <dbReference type="ARBA" id="ARBA00022737"/>
    </source>
</evidence>
<feature type="domain" description="HNH/Endo VII superfamily nuclease toxins" evidence="4">
    <location>
        <begin position="1499"/>
        <end position="1565"/>
    </location>
</feature>
<dbReference type="InterPro" id="IPR056823">
    <property type="entry name" value="TEN-like_YD-shell"/>
</dbReference>
<evidence type="ECO:0000259" key="7">
    <source>
        <dbReference type="Pfam" id="PF25023"/>
    </source>
</evidence>
<dbReference type="InterPro" id="IPR045351">
    <property type="entry name" value="DUF6531"/>
</dbReference>
<keyword evidence="3" id="KW-0812">Transmembrane</keyword>
<dbReference type="Pfam" id="PF21725">
    <property type="entry name" value="T7SS_signal"/>
    <property type="match status" value="1"/>
</dbReference>
<feature type="compositionally biased region" description="Basic and acidic residues" evidence="2">
    <location>
        <begin position="1524"/>
        <end position="1552"/>
    </location>
</feature>
<feature type="domain" description="DUF6531" evidence="5">
    <location>
        <begin position="377"/>
        <end position="449"/>
    </location>
</feature>
<keyword evidence="9" id="KW-1185">Reference proteome</keyword>
<dbReference type="PANTHER" id="PTHR32305">
    <property type="match status" value="1"/>
</dbReference>
<dbReference type="RefSeq" id="WP_399644690.1">
    <property type="nucleotide sequence ID" value="NZ_JBITYG010000001.1"/>
</dbReference>
<dbReference type="EMBL" id="JBITYG010000001">
    <property type="protein sequence ID" value="MFI9100010.1"/>
    <property type="molecule type" value="Genomic_DNA"/>
</dbReference>
<keyword evidence="3" id="KW-0472">Membrane</keyword>
<evidence type="ECO:0000259" key="4">
    <source>
        <dbReference type="Pfam" id="PF15657"/>
    </source>
</evidence>
<dbReference type="NCBIfam" id="TIGR03696">
    <property type="entry name" value="Rhs_assc_core"/>
    <property type="match status" value="1"/>
</dbReference>
<evidence type="ECO:0000313" key="8">
    <source>
        <dbReference type="EMBL" id="MFI9100010.1"/>
    </source>
</evidence>
<feature type="region of interest" description="Disordered" evidence="2">
    <location>
        <begin position="1524"/>
        <end position="1575"/>
    </location>
</feature>
<dbReference type="InterPro" id="IPR028048">
    <property type="entry name" value="Tox-HNH-EHHH"/>
</dbReference>
<dbReference type="InterPro" id="IPR006530">
    <property type="entry name" value="YD"/>
</dbReference>
<keyword evidence="3" id="KW-1133">Transmembrane helix</keyword>
<dbReference type="Pfam" id="PF15657">
    <property type="entry name" value="Tox-HNH-EHHH"/>
    <property type="match status" value="1"/>
</dbReference>
<organism evidence="8 9">
    <name type="scientific">Streptomyces fildesensis</name>
    <dbReference type="NCBI Taxonomy" id="375757"/>
    <lineage>
        <taxon>Bacteria</taxon>
        <taxon>Bacillati</taxon>
        <taxon>Actinomycetota</taxon>
        <taxon>Actinomycetes</taxon>
        <taxon>Kitasatosporales</taxon>
        <taxon>Streptomycetaceae</taxon>
        <taxon>Streptomyces</taxon>
    </lineage>
</organism>
<name>A0ABW8C0Q0_9ACTN</name>
<feature type="domain" description="Putative T7SS secretion signal" evidence="6">
    <location>
        <begin position="18"/>
        <end position="195"/>
    </location>
</feature>
<comment type="caution">
    <text evidence="8">The sequence shown here is derived from an EMBL/GenBank/DDBJ whole genome shotgun (WGS) entry which is preliminary data.</text>
</comment>
<protein>
    <submittedName>
        <fullName evidence="8">DUF6531 domain-containing protein</fullName>
    </submittedName>
</protein>
<feature type="region of interest" description="Disordered" evidence="2">
    <location>
        <begin position="125"/>
        <end position="162"/>
    </location>
</feature>
<gene>
    <name evidence="8" type="ORF">ACIGXA_05765</name>
</gene>
<feature type="domain" description="Teneurin-like YD-shell" evidence="7">
    <location>
        <begin position="1155"/>
        <end position="1279"/>
    </location>
</feature>
<evidence type="ECO:0000313" key="9">
    <source>
        <dbReference type="Proteomes" id="UP001614394"/>
    </source>
</evidence>
<evidence type="ECO:0000259" key="6">
    <source>
        <dbReference type="Pfam" id="PF21725"/>
    </source>
</evidence>